<sequence length="107" mass="11534">MADPTPQEVSVAVQALRTDARTWGETADELAAARDAAIPLGLQKFHFSFVGDKAGLTEVYAGIQEKIIQLLGEGSTQLEALSAALTGAANDYERSDNDAYRRAHHVY</sequence>
<dbReference type="EMBL" id="BOML01000022">
    <property type="protein sequence ID" value="GIE01536.1"/>
    <property type="molecule type" value="Genomic_DNA"/>
</dbReference>
<dbReference type="Proteomes" id="UP000637628">
    <property type="component" value="Unassembled WGS sequence"/>
</dbReference>
<evidence type="ECO:0000313" key="1">
    <source>
        <dbReference type="EMBL" id="GIE01536.1"/>
    </source>
</evidence>
<protein>
    <submittedName>
        <fullName evidence="1">Uncharacterized protein</fullName>
    </submittedName>
</protein>
<reference evidence="1 2" key="1">
    <citation type="submission" date="2021-01" db="EMBL/GenBank/DDBJ databases">
        <title>Whole genome shotgun sequence of Actinoplanes durhamensis NBRC 14914.</title>
        <authorList>
            <person name="Komaki H."/>
            <person name="Tamura T."/>
        </authorList>
    </citation>
    <scope>NUCLEOTIDE SEQUENCE [LARGE SCALE GENOMIC DNA]</scope>
    <source>
        <strain evidence="1 2">NBRC 14914</strain>
    </source>
</reference>
<organism evidence="1 2">
    <name type="scientific">Paractinoplanes durhamensis</name>
    <dbReference type="NCBI Taxonomy" id="113563"/>
    <lineage>
        <taxon>Bacteria</taxon>
        <taxon>Bacillati</taxon>
        <taxon>Actinomycetota</taxon>
        <taxon>Actinomycetes</taxon>
        <taxon>Micromonosporales</taxon>
        <taxon>Micromonosporaceae</taxon>
        <taxon>Paractinoplanes</taxon>
    </lineage>
</organism>
<accession>A0ABQ3YVH2</accession>
<gene>
    <name evidence="1" type="ORF">Adu01nite_28860</name>
</gene>
<keyword evidence="2" id="KW-1185">Reference proteome</keyword>
<dbReference type="RefSeq" id="WP_203727243.1">
    <property type="nucleotide sequence ID" value="NZ_BAAATX010000017.1"/>
</dbReference>
<proteinExistence type="predicted"/>
<name>A0ABQ3YVH2_9ACTN</name>
<comment type="caution">
    <text evidence="1">The sequence shown here is derived from an EMBL/GenBank/DDBJ whole genome shotgun (WGS) entry which is preliminary data.</text>
</comment>
<evidence type="ECO:0000313" key="2">
    <source>
        <dbReference type="Proteomes" id="UP000637628"/>
    </source>
</evidence>